<sequence>MRQPTTEDWARSHDISTAPTPPAVEGYNEPCAFTARQIATRAVILQGIVAVASDIDPEPVAEWFQDQGVWESVSPNERALLADPSAVGWDATHGFRWRQEAEWTLLWTVGKVEALGLPVRRCDTRRLVDEIIPPLGADIEPFLASAELRPPGVLLAEDDRHYDLWCRYFQTRREGDHRLPSDLEVSVLYQRQYAFEWLHGIEAWDDVQCDA</sequence>
<dbReference type="EMBL" id="LR586016">
    <property type="protein sequence ID" value="VIP05107.1"/>
    <property type="molecule type" value="Genomic_DNA"/>
</dbReference>
<dbReference type="KEGG" id="tim:GMBLW1_40860"/>
<proteinExistence type="predicted"/>
<dbReference type="InterPro" id="IPR025368">
    <property type="entry name" value="DUF4272"/>
</dbReference>
<gene>
    <name evidence="2" type="ORF">GMBLW1_40860</name>
</gene>
<evidence type="ECO:0008006" key="4">
    <source>
        <dbReference type="Google" id="ProtNLM"/>
    </source>
</evidence>
<feature type="region of interest" description="Disordered" evidence="1">
    <location>
        <begin position="1"/>
        <end position="26"/>
    </location>
</feature>
<evidence type="ECO:0000313" key="2">
    <source>
        <dbReference type="EMBL" id="VIP05107.1"/>
    </source>
</evidence>
<accession>A0A6C2YUS4</accession>
<dbReference type="RefSeq" id="WP_162660114.1">
    <property type="nucleotide sequence ID" value="NZ_LR593887.1"/>
</dbReference>
<dbReference type="InParanoid" id="A0A6C2YUS4"/>
<dbReference type="AlphaFoldDB" id="A0A6C2YUS4"/>
<dbReference type="EMBL" id="LR593887">
    <property type="protein sequence ID" value="VTS07570.1"/>
    <property type="molecule type" value="Genomic_DNA"/>
</dbReference>
<evidence type="ECO:0000256" key="1">
    <source>
        <dbReference type="SAM" id="MobiDB-lite"/>
    </source>
</evidence>
<keyword evidence="3" id="KW-1185">Reference proteome</keyword>
<reference evidence="2" key="1">
    <citation type="submission" date="2019-04" db="EMBL/GenBank/DDBJ databases">
        <authorList>
            <consortium name="Science for Life Laboratories"/>
        </authorList>
    </citation>
    <scope>NUCLEOTIDE SEQUENCE</scope>
    <source>
        <strain evidence="2">MBLW1</strain>
    </source>
</reference>
<dbReference type="Proteomes" id="UP000464378">
    <property type="component" value="Chromosome"/>
</dbReference>
<dbReference type="Pfam" id="PF14094">
    <property type="entry name" value="DUF4272"/>
    <property type="match status" value="1"/>
</dbReference>
<protein>
    <recommendedName>
        <fullName evidence="4">DUF4272 domain-containing protein</fullName>
    </recommendedName>
</protein>
<evidence type="ECO:0000313" key="3">
    <source>
        <dbReference type="Proteomes" id="UP000464378"/>
    </source>
</evidence>
<organism evidence="2">
    <name type="scientific">Tuwongella immobilis</name>
    <dbReference type="NCBI Taxonomy" id="692036"/>
    <lineage>
        <taxon>Bacteria</taxon>
        <taxon>Pseudomonadati</taxon>
        <taxon>Planctomycetota</taxon>
        <taxon>Planctomycetia</taxon>
        <taxon>Gemmatales</taxon>
        <taxon>Gemmataceae</taxon>
        <taxon>Tuwongella</taxon>
    </lineage>
</organism>
<name>A0A6C2YUS4_9BACT</name>